<gene>
    <name evidence="2" type="ORF">Sya03_02300</name>
</gene>
<evidence type="ECO:0000256" key="1">
    <source>
        <dbReference type="SAM" id="MobiDB-lite"/>
    </source>
</evidence>
<dbReference type="RefSeq" id="WP_203936194.1">
    <property type="nucleotide sequence ID" value="NZ_BAAAGJ010000024.1"/>
</dbReference>
<comment type="caution">
    <text evidence="2">The sequence shown here is derived from an EMBL/GenBank/DDBJ whole genome shotgun (WGS) entry which is preliminary data.</text>
</comment>
<feature type="compositionally biased region" description="Polar residues" evidence="1">
    <location>
        <begin position="329"/>
        <end position="347"/>
    </location>
</feature>
<feature type="compositionally biased region" description="Low complexity" evidence="1">
    <location>
        <begin position="266"/>
        <end position="298"/>
    </location>
</feature>
<dbReference type="Proteomes" id="UP000652013">
    <property type="component" value="Unassembled WGS sequence"/>
</dbReference>
<evidence type="ECO:0000313" key="2">
    <source>
        <dbReference type="EMBL" id="GIJ00878.1"/>
    </source>
</evidence>
<organism evidence="2 3">
    <name type="scientific">Spirilliplanes yamanashiensis</name>
    <dbReference type="NCBI Taxonomy" id="42233"/>
    <lineage>
        <taxon>Bacteria</taxon>
        <taxon>Bacillati</taxon>
        <taxon>Actinomycetota</taxon>
        <taxon>Actinomycetes</taxon>
        <taxon>Micromonosporales</taxon>
        <taxon>Micromonosporaceae</taxon>
        <taxon>Spirilliplanes</taxon>
    </lineage>
</organism>
<feature type="compositionally biased region" description="Low complexity" evidence="1">
    <location>
        <begin position="217"/>
        <end position="230"/>
    </location>
</feature>
<evidence type="ECO:0000313" key="3">
    <source>
        <dbReference type="Proteomes" id="UP000652013"/>
    </source>
</evidence>
<dbReference type="AlphaFoldDB" id="A0A8J3Y3U6"/>
<name>A0A8J3Y3U6_9ACTN</name>
<dbReference type="EMBL" id="BOOY01000001">
    <property type="protein sequence ID" value="GIJ00878.1"/>
    <property type="molecule type" value="Genomic_DNA"/>
</dbReference>
<accession>A0A8J3Y3U6</accession>
<proteinExistence type="predicted"/>
<sequence>MIEADGAGFYGGTDFWTWDIETMWNALADHEPAQVHWTLQNSWRATHEMILTHKRRVEDYRDKLMQAWPPERNAASAMYLARLNKLIESLGETYDAAVANDTALSGAISALGGQRRELKRVYDQYKANQAALNDYAVAEREMGGTGAFDAMRPEIVRAQQEHVRLQREAAGIMVNLSTELRQASATLRTPAPFDPRRDVTTDDLFGGEDATAAVPLATGASPSSTATSPPFDGNRTDRQSSGRPAIGPILDSSSPPHIGAPPTSPTPTGAGSSQPSPISGIASPPSPPAGYSRPGAPSVAAPPGRAIGQGPLGGVRGTGPTNGVVGGTPSTAPLRQPTSGGRPTMQVNPVGGVIAGHQASMPGMPGVLAPNGRGATQGSETQARRWDPDNPWETAEGVPPVLEAPRERRIDPGPVIGMPR</sequence>
<reference evidence="2" key="1">
    <citation type="submission" date="2021-01" db="EMBL/GenBank/DDBJ databases">
        <title>Whole genome shotgun sequence of Spirilliplanes yamanashiensis NBRC 15828.</title>
        <authorList>
            <person name="Komaki H."/>
            <person name="Tamura T."/>
        </authorList>
    </citation>
    <scope>NUCLEOTIDE SEQUENCE</scope>
    <source>
        <strain evidence="2">NBRC 15828</strain>
    </source>
</reference>
<feature type="region of interest" description="Disordered" evidence="1">
    <location>
        <begin position="213"/>
        <end position="400"/>
    </location>
</feature>
<keyword evidence="3" id="KW-1185">Reference proteome</keyword>
<protein>
    <submittedName>
        <fullName evidence="2">Uncharacterized protein</fullName>
    </submittedName>
</protein>